<keyword evidence="5 7" id="KW-1133">Transmembrane helix</keyword>
<dbReference type="AlphaFoldDB" id="A0A1H9SA13"/>
<feature type="transmembrane region" description="Helical" evidence="7">
    <location>
        <begin position="535"/>
        <end position="554"/>
    </location>
</feature>
<evidence type="ECO:0000259" key="8">
    <source>
        <dbReference type="PROSITE" id="PS51202"/>
    </source>
</evidence>
<evidence type="ECO:0000313" key="10">
    <source>
        <dbReference type="Proteomes" id="UP000198815"/>
    </source>
</evidence>
<dbReference type="STRING" id="64702.SAMN05443377_11218"/>
<dbReference type="Pfam" id="PF03600">
    <property type="entry name" value="CitMHS"/>
    <property type="match status" value="1"/>
</dbReference>
<keyword evidence="2" id="KW-0813">Transport</keyword>
<dbReference type="PROSITE" id="PS51202">
    <property type="entry name" value="RCK_C"/>
    <property type="match status" value="1"/>
</dbReference>
<keyword evidence="3 7" id="KW-0812">Transmembrane</keyword>
<evidence type="ECO:0000256" key="2">
    <source>
        <dbReference type="ARBA" id="ARBA00022448"/>
    </source>
</evidence>
<dbReference type="InterPro" id="IPR051679">
    <property type="entry name" value="DASS-Related_Transporters"/>
</dbReference>
<feature type="transmembrane region" description="Helical" evidence="7">
    <location>
        <begin position="180"/>
        <end position="199"/>
    </location>
</feature>
<organism evidence="9 10">
    <name type="scientific">Propionibacterium cyclohexanicum</name>
    <dbReference type="NCBI Taxonomy" id="64702"/>
    <lineage>
        <taxon>Bacteria</taxon>
        <taxon>Bacillati</taxon>
        <taxon>Actinomycetota</taxon>
        <taxon>Actinomycetes</taxon>
        <taxon>Propionibacteriales</taxon>
        <taxon>Propionibacteriaceae</taxon>
        <taxon>Propionibacterium</taxon>
    </lineage>
</organism>
<dbReference type="InterPro" id="IPR006037">
    <property type="entry name" value="RCK_C"/>
</dbReference>
<dbReference type="EMBL" id="FOGZ01000012">
    <property type="protein sequence ID" value="SER81857.1"/>
    <property type="molecule type" value="Genomic_DNA"/>
</dbReference>
<dbReference type="RefSeq" id="WP_091969463.1">
    <property type="nucleotide sequence ID" value="NZ_FOGZ01000012.1"/>
</dbReference>
<accession>A0A1H9SA13</accession>
<dbReference type="GO" id="GO:0008324">
    <property type="term" value="F:monoatomic cation transmembrane transporter activity"/>
    <property type="evidence" value="ECO:0007669"/>
    <property type="project" value="InterPro"/>
</dbReference>
<evidence type="ECO:0000256" key="6">
    <source>
        <dbReference type="ARBA" id="ARBA00023136"/>
    </source>
</evidence>
<evidence type="ECO:0000256" key="1">
    <source>
        <dbReference type="ARBA" id="ARBA00004141"/>
    </source>
</evidence>
<keyword evidence="4" id="KW-0677">Repeat</keyword>
<evidence type="ECO:0000256" key="7">
    <source>
        <dbReference type="SAM" id="Phobius"/>
    </source>
</evidence>
<feature type="transmembrane region" description="Helical" evidence="7">
    <location>
        <begin position="134"/>
        <end position="160"/>
    </location>
</feature>
<keyword evidence="10" id="KW-1185">Reference proteome</keyword>
<comment type="subcellular location">
    <subcellularLocation>
        <location evidence="1">Membrane</location>
        <topology evidence="1">Multi-pass membrane protein</topology>
    </subcellularLocation>
</comment>
<dbReference type="Proteomes" id="UP000198815">
    <property type="component" value="Unassembled WGS sequence"/>
</dbReference>
<evidence type="ECO:0000256" key="5">
    <source>
        <dbReference type="ARBA" id="ARBA00022989"/>
    </source>
</evidence>
<dbReference type="InterPro" id="IPR036721">
    <property type="entry name" value="RCK_C_sf"/>
</dbReference>
<feature type="transmembrane region" description="Helical" evidence="7">
    <location>
        <begin position="494"/>
        <end position="523"/>
    </location>
</feature>
<evidence type="ECO:0000256" key="3">
    <source>
        <dbReference type="ARBA" id="ARBA00022692"/>
    </source>
</evidence>
<dbReference type="PANTHER" id="PTHR43652">
    <property type="entry name" value="BASIC AMINO ACID ANTIPORTER YFCC-RELATED"/>
    <property type="match status" value="1"/>
</dbReference>
<dbReference type="GO" id="GO:0005886">
    <property type="term" value="C:plasma membrane"/>
    <property type="evidence" value="ECO:0007669"/>
    <property type="project" value="TreeGrafter"/>
</dbReference>
<feature type="transmembrane region" description="Helical" evidence="7">
    <location>
        <begin position="93"/>
        <end position="122"/>
    </location>
</feature>
<dbReference type="GO" id="GO:0006813">
    <property type="term" value="P:potassium ion transport"/>
    <property type="evidence" value="ECO:0007669"/>
    <property type="project" value="InterPro"/>
</dbReference>
<feature type="transmembrane region" description="Helical" evidence="7">
    <location>
        <begin position="574"/>
        <end position="593"/>
    </location>
</feature>
<name>A0A1H9SA13_9ACTN</name>
<dbReference type="SUPFAM" id="SSF116726">
    <property type="entry name" value="TrkA C-terminal domain-like"/>
    <property type="match status" value="1"/>
</dbReference>
<feature type="transmembrane region" description="Helical" evidence="7">
    <location>
        <begin position="455"/>
        <end position="482"/>
    </location>
</feature>
<evidence type="ECO:0000256" key="4">
    <source>
        <dbReference type="ARBA" id="ARBA00022737"/>
    </source>
</evidence>
<gene>
    <name evidence="9" type="ORF">SAMN05443377_11218</name>
</gene>
<protein>
    <submittedName>
        <fullName evidence="9">Citrate transporter</fullName>
    </submittedName>
</protein>
<proteinExistence type="predicted"/>
<sequence length="594" mass="61781">MADSVTTLIVLAVSVALFISNRLPVGVVAILTALALPALGIIDLPTALAGFGDPAVIFIATLFVVSEGLEKSGITAWAGRQITGRAGGGHVRLLVAVMVVTAMLSALISPNGAAAAMIPITLAAARSSHQRPAALLMPVAFAASAGALLTLSGSAVNVMVSETAREVSGAGFGFFEFARAGIILVAGTVLVAIVCGRLIPTSRDASISKDFGAHLDTLLDEYEIEQGFFHLLVKESTQRGLTVEGLRTASVRVYAAQSRAEEIRGTDEVLQPGDILLATGPGDEVRRLAESMGLSIEMAPLTRQDKSQLIHEHVGLAEVIVPPRSPLIGQLFVTGMQRGGTTVLSVRRREKASGTTPVRLRVGDALLLHGSWPAIFRLEDDEEVLLIDSPEEVRRQIAPMGRNARWTAAITAGMVILLASGYVAPAVAGLLAACALVLTGVVSVPEAYRAISWQTVVLIGGLISLSVAIRVSGAADIVAHLVVRFARSGGLIEILAVLFVVTAALGQVISNTATALVMLPIVTAISQTTGTDPRLMLMSLAVASGASVLTPIATPANMMVGAAAGYHFGDYWKFGAVTMVVWAAVGILVVPMVW</sequence>
<evidence type="ECO:0000313" key="9">
    <source>
        <dbReference type="EMBL" id="SER81857.1"/>
    </source>
</evidence>
<dbReference type="OrthoDB" id="9809303at2"/>
<dbReference type="InterPro" id="IPR004680">
    <property type="entry name" value="Cit_transptr-like_dom"/>
</dbReference>
<feature type="domain" description="RCK C-terminal" evidence="8">
    <location>
        <begin position="304"/>
        <end position="384"/>
    </location>
</feature>
<keyword evidence="6 7" id="KW-0472">Membrane</keyword>
<dbReference type="PANTHER" id="PTHR43652:SF2">
    <property type="entry name" value="BASIC AMINO ACID ANTIPORTER YFCC-RELATED"/>
    <property type="match status" value="1"/>
</dbReference>
<feature type="transmembrane region" description="Helical" evidence="7">
    <location>
        <begin position="6"/>
        <end position="34"/>
    </location>
</feature>
<reference evidence="9 10" key="1">
    <citation type="submission" date="2016-10" db="EMBL/GenBank/DDBJ databases">
        <authorList>
            <person name="de Groot N.N."/>
        </authorList>
    </citation>
    <scope>NUCLEOTIDE SEQUENCE [LARGE SCALE GENOMIC DNA]</scope>
    <source>
        <strain evidence="9 10">DSM 16859</strain>
    </source>
</reference>